<feature type="non-terminal residue" evidence="1">
    <location>
        <position position="1"/>
    </location>
</feature>
<name>A0A0F9D4S0_9ZZZZ</name>
<sequence length="468" mass="51569">AKAFALDETKKLLYDLQKRSQFFDMMRIVFPFGEAWKEIVTAWSRIVVQNPVVLRRFHQGLEGVRAPSIFGQPETEPGTGEGFFHPDPQTGEEVFTYPGGAFVSKLLLGTDKAGFEFTGRAAGLNLASQSVLPGFGPVVQIPASKFLPHKPGWDDVREILLPFGETEGVVDAVTPAWMDKLRAVFASPDPAQDRLFANTITDVQRALLRGGDYDMDTKDGQQKLFDDAVTKARIIYAIRGIAQFGLPTGPSLTWNTTDLAGNLVPVKLLADDLRTLTEAYGGNRHEAFTEWVRRYGVDNVLAVIGKSTAIVDRPVTEKGDAWLRAHPEQERTYEMTVGLFAPEPAVGDFDYNAYLRAFETGAREPLSPAEQISLANDFLGRVQWEQAKKIADGRPGPTTSVWLADVRTQIAAAYPGFDDYVSRAIWDKRPKPDEMITELRAAVTDPVLAETDAGQGTIIYLSALAMAD</sequence>
<proteinExistence type="predicted"/>
<evidence type="ECO:0000313" key="1">
    <source>
        <dbReference type="EMBL" id="KKL07078.1"/>
    </source>
</evidence>
<accession>A0A0F9D4S0</accession>
<gene>
    <name evidence="1" type="ORF">LCGC14_2589620</name>
</gene>
<dbReference type="AlphaFoldDB" id="A0A0F9D4S0"/>
<dbReference type="EMBL" id="LAZR01043439">
    <property type="protein sequence ID" value="KKL07078.1"/>
    <property type="molecule type" value="Genomic_DNA"/>
</dbReference>
<protein>
    <submittedName>
        <fullName evidence="1">Uncharacterized protein</fullName>
    </submittedName>
</protein>
<organism evidence="1">
    <name type="scientific">marine sediment metagenome</name>
    <dbReference type="NCBI Taxonomy" id="412755"/>
    <lineage>
        <taxon>unclassified sequences</taxon>
        <taxon>metagenomes</taxon>
        <taxon>ecological metagenomes</taxon>
    </lineage>
</organism>
<reference evidence="1" key="1">
    <citation type="journal article" date="2015" name="Nature">
        <title>Complex archaea that bridge the gap between prokaryotes and eukaryotes.</title>
        <authorList>
            <person name="Spang A."/>
            <person name="Saw J.H."/>
            <person name="Jorgensen S.L."/>
            <person name="Zaremba-Niedzwiedzka K."/>
            <person name="Martijn J."/>
            <person name="Lind A.E."/>
            <person name="van Eijk R."/>
            <person name="Schleper C."/>
            <person name="Guy L."/>
            <person name="Ettema T.J."/>
        </authorList>
    </citation>
    <scope>NUCLEOTIDE SEQUENCE</scope>
</reference>
<feature type="non-terminal residue" evidence="1">
    <location>
        <position position="468"/>
    </location>
</feature>
<comment type="caution">
    <text evidence="1">The sequence shown here is derived from an EMBL/GenBank/DDBJ whole genome shotgun (WGS) entry which is preliminary data.</text>
</comment>